<dbReference type="AlphaFoldDB" id="A0A5C1QDW4"/>
<dbReference type="OrthoDB" id="9813134at2"/>
<dbReference type="Pfam" id="PF03008">
    <property type="entry name" value="DUF234"/>
    <property type="match status" value="1"/>
</dbReference>
<dbReference type="KEGG" id="sper:EW093_07590"/>
<evidence type="ECO:0000259" key="2">
    <source>
        <dbReference type="Pfam" id="PF03008"/>
    </source>
</evidence>
<protein>
    <submittedName>
        <fullName evidence="4">AAA family ATPase</fullName>
    </submittedName>
</protein>
<feature type="domain" description="ATPase" evidence="1">
    <location>
        <begin position="3"/>
        <end position="207"/>
    </location>
</feature>
<reference evidence="4 5" key="2">
    <citation type="submission" date="2019-09" db="EMBL/GenBank/DDBJ databases">
        <title>Complete Genome Sequence and Methylome Analysis of free living Spirochaetas.</title>
        <authorList>
            <person name="Leshcheva N."/>
            <person name="Mikheeva N."/>
        </authorList>
    </citation>
    <scope>NUCLEOTIDE SEQUENCE [LARGE SCALE GENOMIC DNA]</scope>
    <source>
        <strain evidence="4 5">P</strain>
    </source>
</reference>
<evidence type="ECO:0000313" key="5">
    <source>
        <dbReference type="Proteomes" id="UP000323824"/>
    </source>
</evidence>
<reference evidence="4 5" key="1">
    <citation type="submission" date="2019-02" db="EMBL/GenBank/DDBJ databases">
        <authorList>
            <person name="Fomenkov A."/>
            <person name="Dubinina G."/>
            <person name="Grabovich M."/>
            <person name="Vincze T."/>
            <person name="Roberts R.J."/>
        </authorList>
    </citation>
    <scope>NUCLEOTIDE SEQUENCE [LARGE SCALE GENOMIC DNA]</scope>
    <source>
        <strain evidence="4 5">P</strain>
    </source>
</reference>
<proteinExistence type="predicted"/>
<feature type="domain" description="DUF234" evidence="2">
    <location>
        <begin position="316"/>
        <end position="401"/>
    </location>
</feature>
<dbReference type="Proteomes" id="UP000323824">
    <property type="component" value="Chromosome"/>
</dbReference>
<sequence>MKFYAREKELQFLEKQYTTLGSSSKMTVLTGRRRIGKTSLATKFANNKKSLYLFISKKSEKLLCKEFVATIQDKLDYPVIGEISNFKDIFKLLLEIAKKEEIVIIIDEFQEFYNINPSVYSDLQNLWDSYKFESKMQVIFIGSIYSLMHKIFQNSKEPLFGRADMVVYLKPFSPKTIKQILLDNNSFTTENLFIIFLITGGIPRYIEILVNDKKWSEKLIIDYYISEDSPFINEGKTILIEEFGKEYGTYFSILELMSEGRTSRSEIESILEKNIGGYLEKLEIDYDLINKNKPVGAKPTGKVQKYHIKDNFLKFWFRFIQINRTAIENYNFEYIKKYYEKYIQVYKGPLLEKMYQEIFKEKSEFNIIGNYWERGNLNEIDLVAVNDLDKKIIIGEIKMNLDKAKMNDLKNKSVKLLKKYKDYSVEYLLLGMQNLDKYI</sequence>
<dbReference type="KEGG" id="sper:EW093_16730"/>
<dbReference type="RefSeq" id="WP_149567813.1">
    <property type="nucleotide sequence ID" value="NZ_CP035807.1"/>
</dbReference>
<dbReference type="InterPro" id="IPR011579">
    <property type="entry name" value="ATPase_dom"/>
</dbReference>
<organism evidence="4 5">
    <name type="scientific">Thiospirochaeta perfilievii</name>
    <dbReference type="NCBI Taxonomy" id="252967"/>
    <lineage>
        <taxon>Bacteria</taxon>
        <taxon>Pseudomonadati</taxon>
        <taxon>Spirochaetota</taxon>
        <taxon>Spirochaetia</taxon>
        <taxon>Spirochaetales</taxon>
        <taxon>Spirochaetaceae</taxon>
        <taxon>Thiospirochaeta</taxon>
    </lineage>
</organism>
<gene>
    <name evidence="3" type="ORF">EW093_07590</name>
    <name evidence="4" type="ORF">EW093_16730</name>
</gene>
<dbReference type="PANTHER" id="PTHR34704">
    <property type="entry name" value="ATPASE"/>
    <property type="match status" value="1"/>
</dbReference>
<evidence type="ECO:0000313" key="3">
    <source>
        <dbReference type="EMBL" id="QEN04570.1"/>
    </source>
</evidence>
<evidence type="ECO:0000313" key="4">
    <source>
        <dbReference type="EMBL" id="QEN06263.1"/>
    </source>
</evidence>
<dbReference type="Gene3D" id="3.40.50.300">
    <property type="entry name" value="P-loop containing nucleotide triphosphate hydrolases"/>
    <property type="match status" value="1"/>
</dbReference>
<dbReference type="Pfam" id="PF01637">
    <property type="entry name" value="ATPase_2"/>
    <property type="match status" value="1"/>
</dbReference>
<dbReference type="GO" id="GO:0005524">
    <property type="term" value="F:ATP binding"/>
    <property type="evidence" value="ECO:0007669"/>
    <property type="project" value="InterPro"/>
</dbReference>
<name>A0A5C1QDW4_9SPIO</name>
<dbReference type="EMBL" id="CP035807">
    <property type="protein sequence ID" value="QEN04570.1"/>
    <property type="molecule type" value="Genomic_DNA"/>
</dbReference>
<accession>A0A5C1QDW4</accession>
<dbReference type="InterPro" id="IPR027417">
    <property type="entry name" value="P-loop_NTPase"/>
</dbReference>
<dbReference type="PANTHER" id="PTHR34704:SF1">
    <property type="entry name" value="ATPASE"/>
    <property type="match status" value="1"/>
</dbReference>
<dbReference type="EMBL" id="CP035807">
    <property type="protein sequence ID" value="QEN06263.1"/>
    <property type="molecule type" value="Genomic_DNA"/>
</dbReference>
<evidence type="ECO:0000259" key="1">
    <source>
        <dbReference type="Pfam" id="PF01637"/>
    </source>
</evidence>
<dbReference type="SUPFAM" id="SSF52540">
    <property type="entry name" value="P-loop containing nucleoside triphosphate hydrolases"/>
    <property type="match status" value="1"/>
</dbReference>
<dbReference type="InterPro" id="IPR004256">
    <property type="entry name" value="DUF234"/>
</dbReference>
<keyword evidence="5" id="KW-1185">Reference proteome</keyword>